<name>A0A501WP98_9RHOB</name>
<evidence type="ECO:0000256" key="2">
    <source>
        <dbReference type="RuleBase" id="RU361163"/>
    </source>
</evidence>
<dbReference type="RefSeq" id="WP_140455090.1">
    <property type="nucleotide sequence ID" value="NZ_VFRP01000017.1"/>
</dbReference>
<comment type="caution">
    <text evidence="3">The sequence shown here is derived from an EMBL/GenBank/DDBJ whole genome shotgun (WGS) entry which is preliminary data.</text>
</comment>
<keyword evidence="2" id="KW-0378">Hydrolase</keyword>
<reference evidence="3 4" key="1">
    <citation type="submission" date="2019-06" db="EMBL/GenBank/DDBJ databases">
        <title>A novel bacterium of genus Amaricoccus, isolated from marine sediment.</title>
        <authorList>
            <person name="Huang H."/>
            <person name="Mo K."/>
            <person name="Hu Y."/>
        </authorList>
    </citation>
    <scope>NUCLEOTIDE SEQUENCE [LARGE SCALE GENOMIC DNA]</scope>
    <source>
        <strain evidence="3 4">HB172011</strain>
    </source>
</reference>
<dbReference type="AlphaFoldDB" id="A0A501WP98"/>
<dbReference type="PRINTS" id="PR00313">
    <property type="entry name" value="CABNDNGRPT"/>
</dbReference>
<comment type="similarity">
    <text evidence="1 2">Belongs to the glycosyl hydrolase 12 (cellulase H) family.</text>
</comment>
<dbReference type="InterPro" id="IPR013320">
    <property type="entry name" value="ConA-like_dom_sf"/>
</dbReference>
<protein>
    <submittedName>
        <fullName evidence="3">Uncharacterized protein</fullName>
    </submittedName>
</protein>
<dbReference type="EMBL" id="VFRP01000017">
    <property type="protein sequence ID" value="TPE49117.1"/>
    <property type="molecule type" value="Genomic_DNA"/>
</dbReference>
<dbReference type="Gene3D" id="2.60.120.180">
    <property type="match status" value="1"/>
</dbReference>
<dbReference type="PANTHER" id="PTHR34002:SF9">
    <property type="entry name" value="XYLOGLUCAN-SPECIFIC ENDO-BETA-1,4-GLUCANASE A"/>
    <property type="match status" value="1"/>
</dbReference>
<evidence type="ECO:0000313" key="3">
    <source>
        <dbReference type="EMBL" id="TPE49117.1"/>
    </source>
</evidence>
<dbReference type="InterPro" id="IPR011049">
    <property type="entry name" value="Serralysin-like_metalloprot_C"/>
</dbReference>
<dbReference type="PANTHER" id="PTHR34002">
    <property type="entry name" value="BLR1656 PROTEIN"/>
    <property type="match status" value="1"/>
</dbReference>
<keyword evidence="2" id="KW-0119">Carbohydrate metabolism</keyword>
<evidence type="ECO:0000313" key="4">
    <source>
        <dbReference type="Proteomes" id="UP000319255"/>
    </source>
</evidence>
<dbReference type="Gene3D" id="2.150.10.10">
    <property type="entry name" value="Serralysin-like metalloprotease, C-terminal"/>
    <property type="match status" value="1"/>
</dbReference>
<keyword evidence="2" id="KW-0326">Glycosidase</keyword>
<dbReference type="Proteomes" id="UP000319255">
    <property type="component" value="Unassembled WGS sequence"/>
</dbReference>
<dbReference type="OrthoDB" id="733404at2"/>
<dbReference type="InterPro" id="IPR002594">
    <property type="entry name" value="GH12"/>
</dbReference>
<gene>
    <name evidence="3" type="ORF">FJM51_15705</name>
</gene>
<accession>A0A501WP98</accession>
<evidence type="ECO:0000256" key="1">
    <source>
        <dbReference type="ARBA" id="ARBA00005519"/>
    </source>
</evidence>
<dbReference type="InterPro" id="IPR013319">
    <property type="entry name" value="GH11/12"/>
</dbReference>
<sequence length="491" mass="51282">MIYKTARGASLSTSGAPTSWIGAEIGAYLSGTSGNDELYGNDSATLAGGLGDDTYMVWVPSTHVLEAANAGIDTLDSWIWGTTVLPENFENLFLNGPGSTGGTGNASANIIAAGEVGATLDGLGGDDVLIGGAAADIFRIEAGNGSDAIVGFTPGSDVIELIDYGFSNFAQVKAIATKTGKDLTLHLAQDEILVLRDTKLAQLDGYDFGFPPPAPAPGAGQGSLSGPGAVYTDHGWYVLNNAWNAGGLTYGTDYRLDAIYDPDDLTTGVTFSWSFPRTTQAYPPILAYPEVIFGPAPMSGGHKVTDTADFFPLQVGEIQDLTAAYDVRYDGNTDWFNVAFDIWLTDVPNGGPSSVTNEVMVWVHQGAVKPFGDQVGTYSDGTIAAKIHSDDSSDWTYTAVVLDSDHPVGTISITGILSELESLGIVSPDEYIGSVELGSEIVAGAGRLTINELTLTARLDDRTLESSGAETTVTLLDGAGTQTHAADTGWF</sequence>
<dbReference type="GO" id="GO:0000272">
    <property type="term" value="P:polysaccharide catabolic process"/>
    <property type="evidence" value="ECO:0007669"/>
    <property type="project" value="UniProtKB-KW"/>
</dbReference>
<dbReference type="Pfam" id="PF01670">
    <property type="entry name" value="Glyco_hydro_12"/>
    <property type="match status" value="1"/>
</dbReference>
<dbReference type="SUPFAM" id="SSF51120">
    <property type="entry name" value="beta-Roll"/>
    <property type="match status" value="1"/>
</dbReference>
<organism evidence="3 4">
    <name type="scientific">Amaricoccus solimangrovi</name>
    <dbReference type="NCBI Taxonomy" id="2589815"/>
    <lineage>
        <taxon>Bacteria</taxon>
        <taxon>Pseudomonadati</taxon>
        <taxon>Pseudomonadota</taxon>
        <taxon>Alphaproteobacteria</taxon>
        <taxon>Rhodobacterales</taxon>
        <taxon>Paracoccaceae</taxon>
        <taxon>Amaricoccus</taxon>
    </lineage>
</organism>
<dbReference type="GO" id="GO:0008810">
    <property type="term" value="F:cellulase activity"/>
    <property type="evidence" value="ECO:0007669"/>
    <property type="project" value="InterPro"/>
</dbReference>
<keyword evidence="4" id="KW-1185">Reference proteome</keyword>
<keyword evidence="2" id="KW-0624">Polysaccharide degradation</keyword>
<proteinExistence type="inferred from homology"/>
<dbReference type="SUPFAM" id="SSF49899">
    <property type="entry name" value="Concanavalin A-like lectins/glucanases"/>
    <property type="match status" value="1"/>
</dbReference>